<name>A0A1I9GBT6_BRUMA</name>
<sequence length="121" mass="13500">MPEEIGWIRAACGILARCRNVLIDDILERKRILLHCMCEDEGSEFALQVESGQLPVDGRGDGYIPPETAVCHHLSGALAAYQRIQGYHLLRWRDASATLLFLQSDNGIVRPFSNLALLHMA</sequence>
<proteinExistence type="predicted"/>
<protein>
    <submittedName>
        <fullName evidence="1">Bm12722</fullName>
    </submittedName>
</protein>
<reference evidence="1" key="2">
    <citation type="submission" date="2012-12" db="EMBL/GenBank/DDBJ databases">
        <authorList>
            <consortium name="WormBase Consortium"/>
            <person name="Ghedin E."/>
            <person name="Paulini M."/>
        </authorList>
    </citation>
    <scope>NUCLEOTIDE SEQUENCE</scope>
    <source>
        <strain evidence="1">FR3</strain>
    </source>
</reference>
<accession>A0A1I9GBT6</accession>
<reference evidence="1" key="1">
    <citation type="journal article" date="2007" name="Science">
        <title>Draft genome of the filarial nematode parasite Brugia malayi.</title>
        <authorList>
            <person name="Ghedin E."/>
            <person name="Wang S."/>
            <person name="Spiro D."/>
            <person name="Caler E."/>
            <person name="Zhao Q."/>
            <person name="Crabtree J."/>
            <person name="Allen J.E."/>
            <person name="Delcher A.L."/>
            <person name="Guiliano D.B."/>
            <person name="Miranda-Saavedra D."/>
            <person name="Angiuoli S.V."/>
            <person name="Creasy T."/>
            <person name="Amedeo P."/>
            <person name="Haas B."/>
            <person name="El-Sayed N.M."/>
            <person name="Wortman J.R."/>
            <person name="Feldblyum T."/>
            <person name="Tallon L."/>
            <person name="Schatz M."/>
            <person name="Shumway M."/>
            <person name="Koo H."/>
            <person name="Salzberg S.L."/>
            <person name="Schobel S."/>
            <person name="Pertea M."/>
            <person name="Pop M."/>
            <person name="White O."/>
            <person name="Barton G.J."/>
            <person name="Carlow C.K."/>
            <person name="Crawford M.J."/>
            <person name="Daub J."/>
            <person name="Dimmic M.W."/>
            <person name="Estes C.F."/>
            <person name="Foster J.M."/>
            <person name="Ganatra M."/>
            <person name="Gregory W.F."/>
            <person name="Johnson N.M."/>
            <person name="Jin J."/>
            <person name="Komuniecki R."/>
            <person name="Korf I."/>
            <person name="Kumar S."/>
            <person name="Laney S."/>
            <person name="Li B.W."/>
            <person name="Li W."/>
            <person name="Lindblom T.H."/>
            <person name="Lustigman S."/>
            <person name="Ma D."/>
            <person name="Maina C.V."/>
            <person name="Martin D.M."/>
            <person name="McCarter J.P."/>
            <person name="McReynolds L."/>
            <person name="Mitreva M."/>
            <person name="Nutman T.B."/>
            <person name="Parkinson J."/>
            <person name="Peregrin-Alvarez J.M."/>
            <person name="Poole C."/>
            <person name="Ren Q."/>
            <person name="Saunders L."/>
            <person name="Sluder A.E."/>
            <person name="Smith K."/>
            <person name="Stanke M."/>
            <person name="Unnasch T.R."/>
            <person name="Ware J."/>
            <person name="Wei A.D."/>
            <person name="Weil G."/>
            <person name="Williams D.J."/>
            <person name="Zhang Y."/>
            <person name="Williams S.A."/>
            <person name="Fraser-Liggett C."/>
            <person name="Slatko B."/>
            <person name="Blaxter M.L."/>
            <person name="Scott A.L."/>
        </authorList>
    </citation>
    <scope>NUCLEOTIDE SEQUENCE</scope>
    <source>
        <strain evidence="1">FR3</strain>
    </source>
</reference>
<dbReference type="AlphaFoldDB" id="A0A1I9GBT6"/>
<dbReference type="EMBL" id="LN864208">
    <property type="protein sequence ID" value="CRZ26367.1"/>
    <property type="molecule type" value="Genomic_DNA"/>
</dbReference>
<gene>
    <name evidence="1" type="primary">Bm12722</name>
    <name evidence="1" type="ORF">BM_Bm12722</name>
</gene>
<organism evidence="1">
    <name type="scientific">Brugia malayi</name>
    <name type="common">Filarial nematode worm</name>
    <dbReference type="NCBI Taxonomy" id="6279"/>
    <lineage>
        <taxon>Eukaryota</taxon>
        <taxon>Metazoa</taxon>
        <taxon>Ecdysozoa</taxon>
        <taxon>Nematoda</taxon>
        <taxon>Chromadorea</taxon>
        <taxon>Rhabditida</taxon>
        <taxon>Spirurina</taxon>
        <taxon>Spiruromorpha</taxon>
        <taxon>Filarioidea</taxon>
        <taxon>Onchocercidae</taxon>
        <taxon>Brugia</taxon>
    </lineage>
</organism>
<evidence type="ECO:0000313" key="1">
    <source>
        <dbReference type="EMBL" id="CRZ26367.1"/>
    </source>
</evidence>